<name>A0ACC0IWX8_9ERIC</name>
<dbReference type="EMBL" id="CM045758">
    <property type="protein sequence ID" value="KAI8029019.1"/>
    <property type="molecule type" value="Genomic_DNA"/>
</dbReference>
<reference evidence="1 2" key="1">
    <citation type="journal article" date="2022" name="Plant J.">
        <title>Chromosome-level genome of Camellia lanceoleosa provides a valuable resource for understanding genome evolution and self-incompatibility.</title>
        <authorList>
            <person name="Gong W."/>
            <person name="Xiao S."/>
            <person name="Wang L."/>
            <person name="Liao Z."/>
            <person name="Chang Y."/>
            <person name="Mo W."/>
            <person name="Hu G."/>
            <person name="Li W."/>
            <person name="Zhao G."/>
            <person name="Zhu H."/>
            <person name="Hu X."/>
            <person name="Ji K."/>
            <person name="Xiang X."/>
            <person name="Song Q."/>
            <person name="Yuan D."/>
            <person name="Jin S."/>
            <person name="Zhang L."/>
        </authorList>
    </citation>
    <scope>NUCLEOTIDE SEQUENCE [LARGE SCALE GENOMIC DNA]</scope>
    <source>
        <strain evidence="1">SQ_2022a</strain>
    </source>
</reference>
<sequence length="85" mass="9610">MTFKSLSLSLRSCYKYNSIIFSHLGMSECISINHDTGLQVIAYALATQIIILVVVELVAKGWEMAPLVLESMELEEQMSSLWRID</sequence>
<proteinExistence type="predicted"/>
<comment type="caution">
    <text evidence="1">The sequence shown here is derived from an EMBL/GenBank/DDBJ whole genome shotgun (WGS) entry which is preliminary data.</text>
</comment>
<evidence type="ECO:0000313" key="1">
    <source>
        <dbReference type="EMBL" id="KAI8029019.1"/>
    </source>
</evidence>
<keyword evidence="2" id="KW-1185">Reference proteome</keyword>
<gene>
    <name evidence="1" type="ORF">LOK49_LG01G03057</name>
</gene>
<protein>
    <submittedName>
        <fullName evidence="1">Uncharacterized protein</fullName>
    </submittedName>
</protein>
<organism evidence="1 2">
    <name type="scientific">Camellia lanceoleosa</name>
    <dbReference type="NCBI Taxonomy" id="1840588"/>
    <lineage>
        <taxon>Eukaryota</taxon>
        <taxon>Viridiplantae</taxon>
        <taxon>Streptophyta</taxon>
        <taxon>Embryophyta</taxon>
        <taxon>Tracheophyta</taxon>
        <taxon>Spermatophyta</taxon>
        <taxon>Magnoliopsida</taxon>
        <taxon>eudicotyledons</taxon>
        <taxon>Gunneridae</taxon>
        <taxon>Pentapetalae</taxon>
        <taxon>asterids</taxon>
        <taxon>Ericales</taxon>
        <taxon>Theaceae</taxon>
        <taxon>Camellia</taxon>
    </lineage>
</organism>
<dbReference type="Proteomes" id="UP001060215">
    <property type="component" value="Chromosome 1"/>
</dbReference>
<evidence type="ECO:0000313" key="2">
    <source>
        <dbReference type="Proteomes" id="UP001060215"/>
    </source>
</evidence>
<accession>A0ACC0IWX8</accession>